<dbReference type="EMBL" id="LSYS01006629">
    <property type="protein sequence ID" value="OPJ74913.1"/>
    <property type="molecule type" value="Genomic_DNA"/>
</dbReference>
<keyword evidence="2" id="KW-1185">Reference proteome</keyword>
<organism evidence="1 2">
    <name type="scientific">Patagioenas fasciata monilis</name>
    <dbReference type="NCBI Taxonomy" id="372326"/>
    <lineage>
        <taxon>Eukaryota</taxon>
        <taxon>Metazoa</taxon>
        <taxon>Chordata</taxon>
        <taxon>Craniata</taxon>
        <taxon>Vertebrata</taxon>
        <taxon>Euteleostomi</taxon>
        <taxon>Archelosauria</taxon>
        <taxon>Archosauria</taxon>
        <taxon>Dinosauria</taxon>
        <taxon>Saurischia</taxon>
        <taxon>Theropoda</taxon>
        <taxon>Coelurosauria</taxon>
        <taxon>Aves</taxon>
        <taxon>Neognathae</taxon>
        <taxon>Neoaves</taxon>
        <taxon>Columbimorphae</taxon>
        <taxon>Columbiformes</taxon>
        <taxon>Columbidae</taxon>
        <taxon>Patagioenas</taxon>
    </lineage>
</organism>
<evidence type="ECO:0000313" key="1">
    <source>
        <dbReference type="EMBL" id="OPJ74913.1"/>
    </source>
</evidence>
<evidence type="ECO:0000313" key="2">
    <source>
        <dbReference type="Proteomes" id="UP000190648"/>
    </source>
</evidence>
<protein>
    <submittedName>
        <fullName evidence="1">Uncharacterized protein</fullName>
    </submittedName>
</protein>
<dbReference type="Proteomes" id="UP000190648">
    <property type="component" value="Unassembled WGS sequence"/>
</dbReference>
<reference evidence="1 2" key="1">
    <citation type="submission" date="2016-02" db="EMBL/GenBank/DDBJ databases">
        <title>Band-tailed pigeon sequencing and assembly.</title>
        <authorList>
            <person name="Soares A.E."/>
            <person name="Novak B.J."/>
            <person name="Rice E.S."/>
            <person name="O'Connell B."/>
            <person name="Chang D."/>
            <person name="Weber S."/>
            <person name="Shapiro B."/>
        </authorList>
    </citation>
    <scope>NUCLEOTIDE SEQUENCE [LARGE SCALE GENOMIC DNA]</scope>
    <source>
        <strain evidence="1">BTP2013</strain>
        <tissue evidence="1">Blood</tissue>
    </source>
</reference>
<comment type="caution">
    <text evidence="1">The sequence shown here is derived from an EMBL/GenBank/DDBJ whole genome shotgun (WGS) entry which is preliminary data.</text>
</comment>
<proteinExistence type="predicted"/>
<accession>A0A1V4JRX3</accession>
<name>A0A1V4JRX3_PATFA</name>
<dbReference type="AlphaFoldDB" id="A0A1V4JRX3"/>
<gene>
    <name evidence="1" type="ORF">AV530_018414</name>
</gene>
<sequence length="75" mass="7702">MWGSCLLRACGARVGRGSRPRVRVTSPRLAPLRAGGGGGPGIFAATCIPAWCWASGSMSVLREDACGAERSVAGR</sequence>